<dbReference type="NCBIfam" id="TIGR02436">
    <property type="entry name" value="four helix bundle protein"/>
    <property type="match status" value="1"/>
</dbReference>
<accession>A0A1J5HPL0</accession>
<comment type="caution">
    <text evidence="1">The sequence shown here is derived from an EMBL/GenBank/DDBJ whole genome shotgun (WGS) entry which is preliminary data.</text>
</comment>
<protein>
    <recommendedName>
        <fullName evidence="3">Four helix bundle protein</fullName>
    </recommendedName>
</protein>
<dbReference type="InterPro" id="IPR012657">
    <property type="entry name" value="23S_rRNA-intervening_sequence"/>
</dbReference>
<evidence type="ECO:0000313" key="1">
    <source>
        <dbReference type="EMBL" id="OIP86652.1"/>
    </source>
</evidence>
<dbReference type="PANTHER" id="PTHR38471">
    <property type="entry name" value="FOUR HELIX BUNDLE PROTEIN"/>
    <property type="match status" value="1"/>
</dbReference>
<proteinExistence type="predicted"/>
<evidence type="ECO:0008006" key="3">
    <source>
        <dbReference type="Google" id="ProtNLM"/>
    </source>
</evidence>
<evidence type="ECO:0000313" key="2">
    <source>
        <dbReference type="Proteomes" id="UP000182344"/>
    </source>
</evidence>
<reference evidence="1 2" key="1">
    <citation type="journal article" date="2016" name="Environ. Microbiol.">
        <title>Genomic resolution of a cold subsurface aquifer community provides metabolic insights for novel microbes adapted to high CO concentrations.</title>
        <authorList>
            <person name="Probst A.J."/>
            <person name="Castelle C.J."/>
            <person name="Singh A."/>
            <person name="Brown C.T."/>
            <person name="Anantharaman K."/>
            <person name="Sharon I."/>
            <person name="Hug L.A."/>
            <person name="Burstein D."/>
            <person name="Emerson J.B."/>
            <person name="Thomas B.C."/>
            <person name="Banfield J.F."/>
        </authorList>
    </citation>
    <scope>NUCLEOTIDE SEQUENCE [LARGE SCALE GENOMIC DNA]</scope>
    <source>
        <strain evidence="1">CG2_30_35_20</strain>
    </source>
</reference>
<organism evidence="1 2">
    <name type="scientific">Candidatus Shapirobacteria bacterium CG2_30_35_20</name>
    <dbReference type="NCBI Taxonomy" id="1805376"/>
    <lineage>
        <taxon>Bacteria</taxon>
        <taxon>Candidatus Shapironibacteriota</taxon>
    </lineage>
</organism>
<dbReference type="EMBL" id="MNZO01000046">
    <property type="protein sequence ID" value="OIP86652.1"/>
    <property type="molecule type" value="Genomic_DNA"/>
</dbReference>
<dbReference type="SUPFAM" id="SSF158446">
    <property type="entry name" value="IVS-encoded protein-like"/>
    <property type="match status" value="1"/>
</dbReference>
<name>A0A1J5HPL0_9BACT</name>
<dbReference type="PIRSF" id="PIRSF035652">
    <property type="entry name" value="CHP02436"/>
    <property type="match status" value="1"/>
</dbReference>
<dbReference type="Proteomes" id="UP000182344">
    <property type="component" value="Unassembled WGS sequence"/>
</dbReference>
<dbReference type="AlphaFoldDB" id="A0A1J5HPL0"/>
<dbReference type="PANTHER" id="PTHR38471:SF2">
    <property type="entry name" value="FOUR HELIX BUNDLE PROTEIN"/>
    <property type="match status" value="1"/>
</dbReference>
<sequence length="119" mass="13749">MEYKSDLKIRTLEFAKRVVRLCRKLPHEIVNYKLIDQLVRSSASVGANYLEANDCLGKKDFTHRLRISRKESKETIFWLEILKDGNVSSSDEINYLISECIEIRNILSSIITKSITNGN</sequence>
<gene>
    <name evidence="1" type="ORF">AUK05_03200</name>
</gene>
<dbReference type="STRING" id="1805376.AUK05_03200"/>
<dbReference type="Gene3D" id="1.20.1440.60">
    <property type="entry name" value="23S rRNA-intervening sequence"/>
    <property type="match status" value="1"/>
</dbReference>
<dbReference type="InterPro" id="IPR036583">
    <property type="entry name" value="23S_rRNA_IVS_sf"/>
</dbReference>
<dbReference type="Pfam" id="PF05635">
    <property type="entry name" value="23S_rRNA_IVP"/>
    <property type="match status" value="1"/>
</dbReference>